<dbReference type="SMART" id="SM00530">
    <property type="entry name" value="HTH_XRE"/>
    <property type="match status" value="1"/>
</dbReference>
<sequence length="147" mass="17162">MLFDRVKELAKKRDKSLKDVALELGFSENALYKWQSQSPKAETLQKVADYFDVSTDYLLGRTDKKHYYDLTEKDERDLEKELQQMIEDVGSNGKVALFSKDDGELDPETRELLIGALEQALRITKIEAKKRYTPKKYRGESYKEDKD</sequence>
<dbReference type="InterPro" id="IPR010982">
    <property type="entry name" value="Lambda_DNA-bd_dom_sf"/>
</dbReference>
<dbReference type="RefSeq" id="WP_422389725.1">
    <property type="nucleotide sequence ID" value="NZ_CP147247.1"/>
</dbReference>
<feature type="domain" description="HTH cro/C1-type" evidence="1">
    <location>
        <begin position="6"/>
        <end position="58"/>
    </location>
</feature>
<dbReference type="EMBL" id="NGMM01000002">
    <property type="protein sequence ID" value="OTP17253.1"/>
    <property type="molecule type" value="Genomic_DNA"/>
</dbReference>
<dbReference type="Pfam" id="PF01381">
    <property type="entry name" value="HTH_3"/>
    <property type="match status" value="1"/>
</dbReference>
<dbReference type="Proteomes" id="UP000195141">
    <property type="component" value="Chromosome"/>
</dbReference>
<dbReference type="Gene3D" id="1.10.260.40">
    <property type="entry name" value="lambda repressor-like DNA-binding domains"/>
    <property type="match status" value="1"/>
</dbReference>
<dbReference type="InterPro" id="IPR001387">
    <property type="entry name" value="Cro/C1-type_HTH"/>
</dbReference>
<evidence type="ECO:0000313" key="4">
    <source>
        <dbReference type="Proteomes" id="UP000195141"/>
    </source>
</evidence>
<reference evidence="3" key="3">
    <citation type="submission" date="2024-03" db="EMBL/GenBank/DDBJ databases">
        <title>The Genome Sequence of Enterococcus sp. DIV0242b.</title>
        <authorList>
            <consortium name="The Broad Institute Genomics Platform"/>
            <consortium name="The Broad Institute Microbial Omics Core"/>
            <consortium name="The Broad Institute Genomic Center for Infectious Diseases"/>
            <person name="Earl A."/>
            <person name="Manson A."/>
            <person name="Gilmore M."/>
            <person name="Schwartman J."/>
            <person name="Shea T."/>
            <person name="Abouelleil A."/>
            <person name="Cao P."/>
            <person name="Chapman S."/>
            <person name="Cusick C."/>
            <person name="Young S."/>
            <person name="Neafsey D."/>
            <person name="Nusbaum C."/>
            <person name="Birren B."/>
        </authorList>
    </citation>
    <scope>NUCLEOTIDE SEQUENCE</scope>
    <source>
        <strain evidence="3">9E7_DIV0242</strain>
    </source>
</reference>
<proteinExistence type="predicted"/>
<reference evidence="2" key="1">
    <citation type="submission" date="2017-05" db="EMBL/GenBank/DDBJ databases">
        <title>The Genome Sequence of Enterococcus sp. 9E7_DIV0242.</title>
        <authorList>
            <consortium name="The Broad Institute Genomics Platform"/>
            <consortium name="The Broad Institute Genomic Center for Infectious Diseases"/>
            <person name="Earl A."/>
            <person name="Manson A."/>
            <person name="Schwartman J."/>
            <person name="Gilmore M."/>
            <person name="Abouelleil A."/>
            <person name="Cao P."/>
            <person name="Chapman S."/>
            <person name="Cusick C."/>
            <person name="Shea T."/>
            <person name="Young S."/>
            <person name="Neafsey D."/>
            <person name="Nusbaum C."/>
            <person name="Birren B."/>
        </authorList>
    </citation>
    <scope>NUCLEOTIDE SEQUENCE [LARGE SCALE GENOMIC DNA]</scope>
    <source>
        <strain evidence="2">9E7_DIV0242</strain>
    </source>
</reference>
<dbReference type="PROSITE" id="PS50943">
    <property type="entry name" value="HTH_CROC1"/>
    <property type="match status" value="1"/>
</dbReference>
<dbReference type="SUPFAM" id="SSF47413">
    <property type="entry name" value="lambda repressor-like DNA-binding domains"/>
    <property type="match status" value="1"/>
</dbReference>
<keyword evidence="4" id="KW-1185">Reference proteome</keyword>
<reference evidence="3" key="2">
    <citation type="submission" date="2017-05" db="EMBL/GenBank/DDBJ databases">
        <authorList>
            <consortium name="The Broad Institute Genomics Platform"/>
            <consortium name="The Broad Institute Genomic Center for Infectious Diseases"/>
            <person name="Earl A."/>
            <person name="Manson A."/>
            <person name="Schwartman J."/>
            <person name="Gilmore M."/>
            <person name="Abouelleil A."/>
            <person name="Cao P."/>
            <person name="Chapman S."/>
            <person name="Cusick C."/>
            <person name="Shea T."/>
            <person name="Young S."/>
            <person name="Neafsey D."/>
            <person name="Nusbaum C."/>
            <person name="Birren B."/>
        </authorList>
    </citation>
    <scope>NUCLEOTIDE SEQUENCE</scope>
    <source>
        <strain evidence="3">9E7_DIV0242</strain>
    </source>
</reference>
<accession>A0A242K7W2</accession>
<gene>
    <name evidence="2" type="ORF">A5888_001391</name>
    <name evidence="3" type="ORF">A5888_002628</name>
</gene>
<name>A0A242K7W2_9ENTE</name>
<dbReference type="EMBL" id="CP147247">
    <property type="protein sequence ID" value="WYJ90860.1"/>
    <property type="molecule type" value="Genomic_DNA"/>
</dbReference>
<protein>
    <recommendedName>
        <fullName evidence="1">HTH cro/C1-type domain-containing protein</fullName>
    </recommendedName>
</protein>
<dbReference type="CDD" id="cd00093">
    <property type="entry name" value="HTH_XRE"/>
    <property type="match status" value="1"/>
</dbReference>
<dbReference type="AlphaFoldDB" id="A0A242K7W2"/>
<dbReference type="GO" id="GO:0003677">
    <property type="term" value="F:DNA binding"/>
    <property type="evidence" value="ECO:0007669"/>
    <property type="project" value="InterPro"/>
</dbReference>
<evidence type="ECO:0000313" key="3">
    <source>
        <dbReference type="EMBL" id="WYJ90860.1"/>
    </source>
</evidence>
<evidence type="ECO:0000259" key="1">
    <source>
        <dbReference type="PROSITE" id="PS50943"/>
    </source>
</evidence>
<evidence type="ECO:0000313" key="2">
    <source>
        <dbReference type="EMBL" id="OTP17253.1"/>
    </source>
</evidence>
<organism evidence="2">
    <name type="scientific">Candidatus Enterococcus clewellii</name>
    <dbReference type="NCBI Taxonomy" id="1834193"/>
    <lineage>
        <taxon>Bacteria</taxon>
        <taxon>Bacillati</taxon>
        <taxon>Bacillota</taxon>
        <taxon>Bacilli</taxon>
        <taxon>Lactobacillales</taxon>
        <taxon>Enterococcaceae</taxon>
        <taxon>Enterococcus</taxon>
    </lineage>
</organism>